<organism evidence="3 4">
    <name type="scientific">Pontibacter ummariensis</name>
    <dbReference type="NCBI Taxonomy" id="1610492"/>
    <lineage>
        <taxon>Bacteria</taxon>
        <taxon>Pseudomonadati</taxon>
        <taxon>Bacteroidota</taxon>
        <taxon>Cytophagia</taxon>
        <taxon>Cytophagales</taxon>
        <taxon>Hymenobacteraceae</taxon>
        <taxon>Pontibacter</taxon>
    </lineage>
</organism>
<sequence length="369" mass="42416">MLLSAFFVIIEDKIESNKVKLVNNYRIRLIGILTITALRFGFYSSDMMTGVVPFSWPALLENLLLTLLMAVTIWEATRAVVVYFNKRHPLHYISGHRFAKEALFVILANTLVYALTLLLFFFTDPESEPHAVYLFFGFLDRFLYGILVAAFYELLLFIEAWRTATKEAEELKKVNLMVQLESLKNQVKPHFLFNSLNTLTGLVEKDPSQAVKFIAELSKVYRYLLQSNEKELIALSQELQFTEAYFYLLQTRFGQGISLQIAITESAESYLIPPLTLQMLVENAVKHNQVSARKPLHIKLSLEDGEWLRVENNYQPKRNPAPSNGMGLSNIASKYRLLSQPEVIIRSDENSFRVKVPLIKPVSHEHIYS</sequence>
<gene>
    <name evidence="3" type="ORF">SAMN06296052_104130</name>
</gene>
<evidence type="ECO:0000259" key="2">
    <source>
        <dbReference type="Pfam" id="PF06580"/>
    </source>
</evidence>
<protein>
    <submittedName>
        <fullName evidence="3">Histidine kinase</fullName>
    </submittedName>
</protein>
<reference evidence="4" key="1">
    <citation type="submission" date="2017-06" db="EMBL/GenBank/DDBJ databases">
        <authorList>
            <person name="Varghese N."/>
            <person name="Submissions S."/>
        </authorList>
    </citation>
    <scope>NUCLEOTIDE SEQUENCE [LARGE SCALE GENOMIC DNA]</scope>
    <source>
        <strain evidence="4">NKM1</strain>
    </source>
</reference>
<dbReference type="PANTHER" id="PTHR34220:SF7">
    <property type="entry name" value="SENSOR HISTIDINE KINASE YPDA"/>
    <property type="match status" value="1"/>
</dbReference>
<keyword evidence="1" id="KW-1133">Transmembrane helix</keyword>
<keyword evidence="3" id="KW-0418">Kinase</keyword>
<keyword evidence="3" id="KW-0808">Transferase</keyword>
<proteinExistence type="predicted"/>
<feature type="transmembrane region" description="Helical" evidence="1">
    <location>
        <begin position="142"/>
        <end position="161"/>
    </location>
</feature>
<dbReference type="GO" id="GO:0000155">
    <property type="term" value="F:phosphorelay sensor kinase activity"/>
    <property type="evidence" value="ECO:0007669"/>
    <property type="project" value="InterPro"/>
</dbReference>
<feature type="transmembrane region" description="Helical" evidence="1">
    <location>
        <begin position="25"/>
        <end position="43"/>
    </location>
</feature>
<dbReference type="Proteomes" id="UP000198432">
    <property type="component" value="Unassembled WGS sequence"/>
</dbReference>
<evidence type="ECO:0000313" key="4">
    <source>
        <dbReference type="Proteomes" id="UP000198432"/>
    </source>
</evidence>
<dbReference type="AlphaFoldDB" id="A0A239D9Y6"/>
<evidence type="ECO:0000313" key="3">
    <source>
        <dbReference type="EMBL" id="SNS29129.1"/>
    </source>
</evidence>
<name>A0A239D9Y6_9BACT</name>
<keyword evidence="1" id="KW-0472">Membrane</keyword>
<evidence type="ECO:0000256" key="1">
    <source>
        <dbReference type="SAM" id="Phobius"/>
    </source>
</evidence>
<accession>A0A239D9Y6</accession>
<feature type="domain" description="Signal transduction histidine kinase internal region" evidence="2">
    <location>
        <begin position="179"/>
        <end position="255"/>
    </location>
</feature>
<dbReference type="PANTHER" id="PTHR34220">
    <property type="entry name" value="SENSOR HISTIDINE KINASE YPDA"/>
    <property type="match status" value="1"/>
</dbReference>
<dbReference type="Pfam" id="PF06580">
    <property type="entry name" value="His_kinase"/>
    <property type="match status" value="1"/>
</dbReference>
<feature type="transmembrane region" description="Helical" evidence="1">
    <location>
        <begin position="63"/>
        <end position="81"/>
    </location>
</feature>
<feature type="transmembrane region" description="Helical" evidence="1">
    <location>
        <begin position="102"/>
        <end position="122"/>
    </location>
</feature>
<dbReference type="GO" id="GO:0016020">
    <property type="term" value="C:membrane"/>
    <property type="evidence" value="ECO:0007669"/>
    <property type="project" value="InterPro"/>
</dbReference>
<dbReference type="InterPro" id="IPR050640">
    <property type="entry name" value="Bact_2-comp_sensor_kinase"/>
</dbReference>
<keyword evidence="4" id="KW-1185">Reference proteome</keyword>
<keyword evidence="1" id="KW-0812">Transmembrane</keyword>
<dbReference type="EMBL" id="FZOQ01000004">
    <property type="protein sequence ID" value="SNS29129.1"/>
    <property type="molecule type" value="Genomic_DNA"/>
</dbReference>
<dbReference type="InterPro" id="IPR010559">
    <property type="entry name" value="Sig_transdc_His_kin_internal"/>
</dbReference>